<keyword evidence="4" id="KW-1185">Reference proteome</keyword>
<feature type="domain" description="Tc1-like transposase DDE" evidence="2">
    <location>
        <begin position="232"/>
        <end position="274"/>
    </location>
</feature>
<dbReference type="InterPro" id="IPR038717">
    <property type="entry name" value="Tc1-like_DDE_dom"/>
</dbReference>
<dbReference type="GeneID" id="19470241"/>
<evidence type="ECO:0000313" key="3">
    <source>
        <dbReference type="EMBL" id="EPE35500.1"/>
    </source>
</evidence>
<dbReference type="HOGENOM" id="CLU_033666_0_1_1"/>
<dbReference type="Pfam" id="PF13358">
    <property type="entry name" value="DDE_3"/>
    <property type="match status" value="1"/>
</dbReference>
<dbReference type="InterPro" id="IPR052338">
    <property type="entry name" value="Transposase_5"/>
</dbReference>
<dbReference type="PANTHER" id="PTHR23022:SF119">
    <property type="entry name" value="TC1-LIKE TRANSPOSASE DDE DOMAIN-CONTAINING PROTEIN"/>
    <property type="match status" value="1"/>
</dbReference>
<gene>
    <name evidence="3" type="ORF">GLAREA_11199</name>
</gene>
<protein>
    <submittedName>
        <fullName evidence="3">Homeo</fullName>
    </submittedName>
</protein>
<dbReference type="InterPro" id="IPR036397">
    <property type="entry name" value="RNaseH_sf"/>
</dbReference>
<dbReference type="GO" id="GO:0006313">
    <property type="term" value="P:DNA transposition"/>
    <property type="evidence" value="ECO:0007669"/>
    <property type="project" value="InterPro"/>
</dbReference>
<name>S3DCP0_GLAL2</name>
<feature type="domain" description="Transposase Tc1-like" evidence="1">
    <location>
        <begin position="88"/>
        <end position="146"/>
    </location>
</feature>
<reference evidence="3 4" key="1">
    <citation type="journal article" date="2013" name="BMC Genomics">
        <title>Genomics-driven discovery of the pneumocandin biosynthetic gene cluster in the fungus Glarea lozoyensis.</title>
        <authorList>
            <person name="Chen L."/>
            <person name="Yue Q."/>
            <person name="Zhang X."/>
            <person name="Xiang M."/>
            <person name="Wang C."/>
            <person name="Li S."/>
            <person name="Che Y."/>
            <person name="Ortiz-Lopez F.J."/>
            <person name="Bills G.F."/>
            <person name="Liu X."/>
            <person name="An Z."/>
        </authorList>
    </citation>
    <scope>NUCLEOTIDE SEQUENCE [LARGE SCALE GENOMIC DNA]</scope>
    <source>
        <strain evidence="4">ATCC 20868 / MF5171</strain>
    </source>
</reference>
<dbReference type="PANTHER" id="PTHR23022">
    <property type="entry name" value="TRANSPOSABLE ELEMENT-RELATED"/>
    <property type="match status" value="1"/>
</dbReference>
<dbReference type="eggNOG" id="KOG4740">
    <property type="taxonomic scope" value="Eukaryota"/>
</dbReference>
<proteinExistence type="predicted"/>
<dbReference type="GO" id="GO:0003677">
    <property type="term" value="F:DNA binding"/>
    <property type="evidence" value="ECO:0007669"/>
    <property type="project" value="InterPro"/>
</dbReference>
<evidence type="ECO:0000259" key="1">
    <source>
        <dbReference type="Pfam" id="PF01498"/>
    </source>
</evidence>
<dbReference type="Proteomes" id="UP000016922">
    <property type="component" value="Unassembled WGS sequence"/>
</dbReference>
<dbReference type="InterPro" id="IPR002492">
    <property type="entry name" value="Transposase_Tc1-like"/>
</dbReference>
<dbReference type="EMBL" id="KE145354">
    <property type="protein sequence ID" value="EPE35500.1"/>
    <property type="molecule type" value="Genomic_DNA"/>
</dbReference>
<sequence>MDSQYSVPTPKTPRKQLSRDDRLRIETLYFDANFTQAQIALQLNISPRQVGYTLSYRLTPQKQKCGRKVLLNTPQRKRLIEWVCASEGNRRTRWTDILDILGWNCGEWAIRTAFKREGFVRRIARRKPPLTAEHKRDRLAWAWEHLFWTDEQWDLVLWTDETWVNPGKHKKAWVTRRIGEEELFHDDFLEKRYQRKIGWMFWGSISGKYGRHRGLFWEKDWETINAGSYSGHSAAFTKEVFEAIGIKPIFWPANSPDLNPIETLWDLIKDYIQKNYPEVHSSYPRLRTVVQEAWESITEATIKELIRSMGDRCIEVILADGGHTKY</sequence>
<evidence type="ECO:0000259" key="2">
    <source>
        <dbReference type="Pfam" id="PF13358"/>
    </source>
</evidence>
<dbReference type="OMA" id="CIEVILA"/>
<dbReference type="AlphaFoldDB" id="S3DCP0"/>
<dbReference type="Pfam" id="PF01498">
    <property type="entry name" value="HTH_Tnp_Tc3_2"/>
    <property type="match status" value="1"/>
</dbReference>
<organism evidence="3 4">
    <name type="scientific">Glarea lozoyensis (strain ATCC 20868 / MF5171)</name>
    <dbReference type="NCBI Taxonomy" id="1116229"/>
    <lineage>
        <taxon>Eukaryota</taxon>
        <taxon>Fungi</taxon>
        <taxon>Dikarya</taxon>
        <taxon>Ascomycota</taxon>
        <taxon>Pezizomycotina</taxon>
        <taxon>Leotiomycetes</taxon>
        <taxon>Helotiales</taxon>
        <taxon>Helotiaceae</taxon>
        <taxon>Glarea</taxon>
    </lineage>
</organism>
<dbReference type="RefSeq" id="XP_008077579.1">
    <property type="nucleotide sequence ID" value="XM_008079388.1"/>
</dbReference>
<dbReference type="KEGG" id="glz:GLAREA_11199"/>
<dbReference type="Gene3D" id="3.30.420.10">
    <property type="entry name" value="Ribonuclease H-like superfamily/Ribonuclease H"/>
    <property type="match status" value="2"/>
</dbReference>
<evidence type="ECO:0000313" key="4">
    <source>
        <dbReference type="Proteomes" id="UP000016922"/>
    </source>
</evidence>
<accession>S3DCP0</accession>
<dbReference type="OrthoDB" id="3533651at2759"/>
<dbReference type="GO" id="GO:0015074">
    <property type="term" value="P:DNA integration"/>
    <property type="evidence" value="ECO:0007669"/>
    <property type="project" value="InterPro"/>
</dbReference>